<reference evidence="3" key="1">
    <citation type="submission" date="2023-07" db="EMBL/GenBank/DDBJ databases">
        <title>30 novel species of actinomycetes from the DSMZ collection.</title>
        <authorList>
            <person name="Nouioui I."/>
        </authorList>
    </citation>
    <scope>NUCLEOTIDE SEQUENCE [LARGE SCALE GENOMIC DNA]</scope>
    <source>
        <strain evidence="3">DSM 41979</strain>
    </source>
</reference>
<accession>A0ABU2QYJ8</accession>
<name>A0ABU2QYJ8_9ACTN</name>
<evidence type="ECO:0000313" key="2">
    <source>
        <dbReference type="EMBL" id="MDT0409162.1"/>
    </source>
</evidence>
<dbReference type="PANTHER" id="PTHR35400:SF3">
    <property type="entry name" value="SLL1072 PROTEIN"/>
    <property type="match status" value="1"/>
</dbReference>
<dbReference type="CDD" id="cd06260">
    <property type="entry name" value="DUF820-like"/>
    <property type="match status" value="1"/>
</dbReference>
<dbReference type="Pfam" id="PF05685">
    <property type="entry name" value="Uma2"/>
    <property type="match status" value="1"/>
</dbReference>
<dbReference type="GO" id="GO:0004519">
    <property type="term" value="F:endonuclease activity"/>
    <property type="evidence" value="ECO:0007669"/>
    <property type="project" value="UniProtKB-KW"/>
</dbReference>
<evidence type="ECO:0000259" key="1">
    <source>
        <dbReference type="Pfam" id="PF05685"/>
    </source>
</evidence>
<feature type="domain" description="Putative restriction endonuclease" evidence="1">
    <location>
        <begin position="13"/>
        <end position="178"/>
    </location>
</feature>
<dbReference type="EMBL" id="JAVRET010000015">
    <property type="protein sequence ID" value="MDT0409162.1"/>
    <property type="molecule type" value="Genomic_DNA"/>
</dbReference>
<keyword evidence="3" id="KW-1185">Reference proteome</keyword>
<dbReference type="SUPFAM" id="SSF52980">
    <property type="entry name" value="Restriction endonuclease-like"/>
    <property type="match status" value="1"/>
</dbReference>
<keyword evidence="2" id="KW-0540">Nuclease</keyword>
<protein>
    <submittedName>
        <fullName evidence="2">Uma2 family endonuclease</fullName>
    </submittedName>
</protein>
<keyword evidence="2" id="KW-0255">Endonuclease</keyword>
<organism evidence="2 3">
    <name type="scientific">Streptomyces evansiae</name>
    <dbReference type="NCBI Taxonomy" id="3075535"/>
    <lineage>
        <taxon>Bacteria</taxon>
        <taxon>Bacillati</taxon>
        <taxon>Actinomycetota</taxon>
        <taxon>Actinomycetes</taxon>
        <taxon>Kitasatosporales</taxon>
        <taxon>Streptomycetaceae</taxon>
        <taxon>Streptomyces</taxon>
    </lineage>
</organism>
<comment type="caution">
    <text evidence="2">The sequence shown here is derived from an EMBL/GenBank/DDBJ whole genome shotgun (WGS) entry which is preliminary data.</text>
</comment>
<keyword evidence="2" id="KW-0378">Hydrolase</keyword>
<gene>
    <name evidence="2" type="ORF">RM698_08855</name>
</gene>
<dbReference type="PANTHER" id="PTHR35400">
    <property type="entry name" value="SLR1083 PROTEIN"/>
    <property type="match status" value="1"/>
</dbReference>
<sequence length="192" mass="21484">MTPKSEAPADMTVEEFEQIARTAPETVRLEHLNGKIEGKPVPDGKHDEIIMWLLEQCLQHCPDLRLYPERGLKVEKYRRGRARPDGVLAPRRHFLTSGDWAEPDGVLMVAEVTSHDWDSHQWDRVEKAKGYAAAGIPVYLLIDRQAGGFVVYAEPDDGGYRSVTARAFGAPIELPEPVGRTLESEELKELAG</sequence>
<proteinExistence type="predicted"/>
<dbReference type="InterPro" id="IPR011335">
    <property type="entry name" value="Restrct_endonuc-II-like"/>
</dbReference>
<evidence type="ECO:0000313" key="3">
    <source>
        <dbReference type="Proteomes" id="UP001183610"/>
    </source>
</evidence>
<dbReference type="RefSeq" id="WP_010266050.1">
    <property type="nucleotide sequence ID" value="NZ_JAVRET010000015.1"/>
</dbReference>
<dbReference type="InterPro" id="IPR008538">
    <property type="entry name" value="Uma2"/>
</dbReference>
<dbReference type="Gene3D" id="3.90.1570.10">
    <property type="entry name" value="tt1808, chain A"/>
    <property type="match status" value="1"/>
</dbReference>
<dbReference type="Proteomes" id="UP001183610">
    <property type="component" value="Unassembled WGS sequence"/>
</dbReference>
<dbReference type="InterPro" id="IPR012296">
    <property type="entry name" value="Nuclease_put_TT1808"/>
</dbReference>